<dbReference type="InterPro" id="IPR022742">
    <property type="entry name" value="Hydrolase_4"/>
</dbReference>
<sequence length="311" mass="35538">MKKKIIWSIVIIIFIAVNSVGIYVGNTLYKESYKLETASVSAVYNIYKYTFDDIKFYSYLKEDMSIESKYGYKLNGTYIYNPKHTKNTVILVHGIRDNRWSSLKYVDMYIDKGYNVLIYDSRHHGESGGDTITYGYYEKYDLDAFVNWVWDKNGPGIIGVHGESMGAATALLHSKINENQHKVAFYIADCGYSDLSTIFSKGLKEGYNIKNPILNKTLLFYGSMVSLFRSGFAYEQVSPINAIKDVNTPIMFIHGQMDTIVPVSMSKDMYNVKKGPKAIYICSTSAHAGTFVKDKQTYIKKVYEFLDTYVK</sequence>
<dbReference type="PANTHER" id="PTHR43358:SF5">
    <property type="entry name" value="EXPORTED PROTEIN"/>
    <property type="match status" value="1"/>
</dbReference>
<keyword evidence="5" id="KW-1185">Reference proteome</keyword>
<dbReference type="RefSeq" id="WP_264850809.1">
    <property type="nucleotide sequence ID" value="NZ_BRXR01000001.1"/>
</dbReference>
<evidence type="ECO:0000259" key="2">
    <source>
        <dbReference type="Pfam" id="PF00326"/>
    </source>
</evidence>
<comment type="caution">
    <text evidence="4">The sequence shown here is derived from an EMBL/GenBank/DDBJ whole genome shotgun (WGS) entry which is preliminary data.</text>
</comment>
<evidence type="ECO:0000313" key="4">
    <source>
        <dbReference type="EMBL" id="GLC31495.1"/>
    </source>
</evidence>
<evidence type="ECO:0000259" key="3">
    <source>
        <dbReference type="Pfam" id="PF12146"/>
    </source>
</evidence>
<dbReference type="EMBL" id="BRXR01000001">
    <property type="protein sequence ID" value="GLC31495.1"/>
    <property type="molecule type" value="Genomic_DNA"/>
</dbReference>
<reference evidence="4 5" key="1">
    <citation type="journal article" date="2024" name="Int. J. Syst. Evol. Microbiol.">
        <title>Clostridium omnivorum sp. nov., isolated from anoxic soil under the treatment of reductive soil disinfestation.</title>
        <authorList>
            <person name="Ueki A."/>
            <person name="Tonouchi A."/>
            <person name="Kaku N."/>
            <person name="Honma S."/>
            <person name="Ueki K."/>
        </authorList>
    </citation>
    <scope>NUCLEOTIDE SEQUENCE [LARGE SCALE GENOMIC DNA]</scope>
    <source>
        <strain evidence="4 5">E14</strain>
    </source>
</reference>
<feature type="domain" description="Serine aminopeptidase S33" evidence="3">
    <location>
        <begin position="84"/>
        <end position="181"/>
    </location>
</feature>
<organism evidence="4 5">
    <name type="scientific">Clostridium omnivorum</name>
    <dbReference type="NCBI Taxonomy" id="1604902"/>
    <lineage>
        <taxon>Bacteria</taxon>
        <taxon>Bacillati</taxon>
        <taxon>Bacillota</taxon>
        <taxon>Clostridia</taxon>
        <taxon>Eubacteriales</taxon>
        <taxon>Clostridiaceae</taxon>
        <taxon>Clostridium</taxon>
    </lineage>
</organism>
<evidence type="ECO:0000313" key="5">
    <source>
        <dbReference type="Proteomes" id="UP001208567"/>
    </source>
</evidence>
<dbReference type="PANTHER" id="PTHR43358">
    <property type="entry name" value="ALPHA/BETA-HYDROLASE"/>
    <property type="match status" value="1"/>
</dbReference>
<dbReference type="Pfam" id="PF00326">
    <property type="entry name" value="Peptidase_S9"/>
    <property type="match status" value="1"/>
</dbReference>
<gene>
    <name evidence="4" type="ORF">bsdE14_29050</name>
</gene>
<accession>A0ABQ5N8X8</accession>
<proteinExistence type="predicted"/>
<evidence type="ECO:0008006" key="6">
    <source>
        <dbReference type="Google" id="ProtNLM"/>
    </source>
</evidence>
<feature type="transmembrane region" description="Helical" evidence="1">
    <location>
        <begin position="6"/>
        <end position="25"/>
    </location>
</feature>
<keyword evidence="1" id="KW-0812">Transmembrane</keyword>
<dbReference type="Pfam" id="PF12146">
    <property type="entry name" value="Hydrolase_4"/>
    <property type="match status" value="1"/>
</dbReference>
<dbReference type="Gene3D" id="3.40.50.1820">
    <property type="entry name" value="alpha/beta hydrolase"/>
    <property type="match status" value="1"/>
</dbReference>
<keyword evidence="1" id="KW-1133">Transmembrane helix</keyword>
<protein>
    <recommendedName>
        <fullName evidence="6">Alpha/beta hydrolase</fullName>
    </recommendedName>
</protein>
<dbReference type="InterPro" id="IPR052920">
    <property type="entry name" value="DNA-binding_regulatory"/>
</dbReference>
<feature type="domain" description="Peptidase S9 prolyl oligopeptidase catalytic" evidence="2">
    <location>
        <begin position="230"/>
        <end position="310"/>
    </location>
</feature>
<name>A0ABQ5N8X8_9CLOT</name>
<keyword evidence="1" id="KW-0472">Membrane</keyword>
<evidence type="ECO:0000256" key="1">
    <source>
        <dbReference type="SAM" id="Phobius"/>
    </source>
</evidence>
<dbReference type="InterPro" id="IPR029058">
    <property type="entry name" value="AB_hydrolase_fold"/>
</dbReference>
<dbReference type="InterPro" id="IPR001375">
    <property type="entry name" value="Peptidase_S9_cat"/>
</dbReference>
<dbReference type="SUPFAM" id="SSF53474">
    <property type="entry name" value="alpha/beta-Hydrolases"/>
    <property type="match status" value="1"/>
</dbReference>
<dbReference type="Proteomes" id="UP001208567">
    <property type="component" value="Unassembled WGS sequence"/>
</dbReference>